<organism evidence="1 2">
    <name type="scientific">Armillaria gallica</name>
    <name type="common">Bulbous honey fungus</name>
    <name type="synonym">Armillaria bulbosa</name>
    <dbReference type="NCBI Taxonomy" id="47427"/>
    <lineage>
        <taxon>Eukaryota</taxon>
        <taxon>Fungi</taxon>
        <taxon>Dikarya</taxon>
        <taxon>Basidiomycota</taxon>
        <taxon>Agaricomycotina</taxon>
        <taxon>Agaricomycetes</taxon>
        <taxon>Agaricomycetidae</taxon>
        <taxon>Agaricales</taxon>
        <taxon>Marasmiineae</taxon>
        <taxon>Physalacriaceae</taxon>
        <taxon>Armillaria</taxon>
    </lineage>
</organism>
<dbReference type="AlphaFoldDB" id="A0A2H3CWS5"/>
<evidence type="ECO:0000313" key="1">
    <source>
        <dbReference type="EMBL" id="PBK87475.1"/>
    </source>
</evidence>
<reference evidence="2" key="1">
    <citation type="journal article" date="2017" name="Nat. Ecol. Evol.">
        <title>Genome expansion and lineage-specific genetic innovations in the forest pathogenic fungi Armillaria.</title>
        <authorList>
            <person name="Sipos G."/>
            <person name="Prasanna A.N."/>
            <person name="Walter M.C."/>
            <person name="O'Connor E."/>
            <person name="Balint B."/>
            <person name="Krizsan K."/>
            <person name="Kiss B."/>
            <person name="Hess J."/>
            <person name="Varga T."/>
            <person name="Slot J."/>
            <person name="Riley R."/>
            <person name="Boka B."/>
            <person name="Rigling D."/>
            <person name="Barry K."/>
            <person name="Lee J."/>
            <person name="Mihaltcheva S."/>
            <person name="LaButti K."/>
            <person name="Lipzen A."/>
            <person name="Waldron R."/>
            <person name="Moloney N.M."/>
            <person name="Sperisen C."/>
            <person name="Kredics L."/>
            <person name="Vagvoelgyi C."/>
            <person name="Patrignani A."/>
            <person name="Fitzpatrick D."/>
            <person name="Nagy I."/>
            <person name="Doyle S."/>
            <person name="Anderson J.B."/>
            <person name="Grigoriev I.V."/>
            <person name="Gueldener U."/>
            <person name="Muensterkoetter M."/>
            <person name="Nagy L.G."/>
        </authorList>
    </citation>
    <scope>NUCLEOTIDE SEQUENCE [LARGE SCALE GENOMIC DNA]</scope>
    <source>
        <strain evidence="2">Ar21-2</strain>
    </source>
</reference>
<keyword evidence="2" id="KW-1185">Reference proteome</keyword>
<gene>
    <name evidence="1" type="ORF">ARMGADRAFT_1034702</name>
</gene>
<dbReference type="Proteomes" id="UP000217790">
    <property type="component" value="Unassembled WGS sequence"/>
</dbReference>
<dbReference type="InParanoid" id="A0A2H3CWS5"/>
<dbReference type="OrthoDB" id="2976902at2759"/>
<proteinExistence type="predicted"/>
<name>A0A2H3CWS5_ARMGA</name>
<evidence type="ECO:0000313" key="2">
    <source>
        <dbReference type="Proteomes" id="UP000217790"/>
    </source>
</evidence>
<evidence type="ECO:0008006" key="3">
    <source>
        <dbReference type="Google" id="ProtNLM"/>
    </source>
</evidence>
<protein>
    <recommendedName>
        <fullName evidence="3">F-box domain-containing protein</fullName>
    </recommendedName>
</protein>
<accession>A0A2H3CWS5</accession>
<dbReference type="EMBL" id="KZ293678">
    <property type="protein sequence ID" value="PBK87475.1"/>
    <property type="molecule type" value="Genomic_DNA"/>
</dbReference>
<sequence length="479" mass="54945">MYGFRTPYRGEVLLPDVQLSRDYESRLRVTLSQDFNVGAEDCDYQDSSDDMSEVRSGRDLFYDAQYMALQRDLVYWRLWNNANRLKTANNNLRFALSLEHVALMPRFPTEIESLFVAACVGSPGVLANIRLVCRAWNDEVVYKHDFFRCLIFRNRRLRPHVKIINCGVWPWLYCLPNTVIRLLVRETEIRVSPGLYRLCDVASQISSLTLDRVTVPFMVMDSEGDAGLAVTWRADHGLIDVLIPPVPAYSACLSELAIYNDSDNSMDRIIDNLVSPLEDLLSDSDVDLTWPRRWNGCEVSKLRLGFGDVVHVRSDAWDAWGLTVQDLTLGLTGYEDNYPLSIEGFVNLEALHFEVDLDSKSTQWILDVTRSWSYGAKTTFELVLYEEHALTSTGERRCTLDIFDSEESCWIECDSWQIWWECFTDSLLEAFSPSHMNHASRFHGELVITFVTPEVLTEAPSASSHFAYARRLLNAYEKG</sequence>